<reference evidence="1 2" key="1">
    <citation type="journal article" date="2002" name="Nature">
        <title>Genome sequence and comparative analysis of the model rodent malaria parasite Plasmodium yoelii yoelii.</title>
        <authorList>
            <person name="Carlton J.M."/>
            <person name="Angiuoli S.V."/>
            <person name="Suh B.B."/>
            <person name="Kooij T.W."/>
            <person name="Pertea M."/>
            <person name="Silva J.C."/>
            <person name="Ermolaeva M.D."/>
            <person name="Allen J.E."/>
            <person name="Selengut J.D."/>
            <person name="Koo H.L."/>
            <person name="Peterson J.D."/>
            <person name="Pop M."/>
            <person name="Kosack D.S."/>
            <person name="Shumway M.F."/>
            <person name="Bidwell S.L."/>
            <person name="Shallom S.J."/>
            <person name="van Aken S.E."/>
            <person name="Riedmuller S.B."/>
            <person name="Feldblyum T.V."/>
            <person name="Cho J.K."/>
            <person name="Quackenbush J."/>
            <person name="Sedegah M."/>
            <person name="Shoaibi A."/>
            <person name="Cummings L.M."/>
            <person name="Florens L."/>
            <person name="Yates J.R."/>
            <person name="Raine J.D."/>
            <person name="Sinden R.E."/>
            <person name="Harris M.A."/>
            <person name="Cunningham D.A."/>
            <person name="Preiser P.R."/>
            <person name="Bergman L.W."/>
            <person name="Vaidya A.B."/>
            <person name="van Lin L.H."/>
            <person name="Janse C.J."/>
            <person name="Waters A.P."/>
            <person name="Smith H.O."/>
            <person name="White O.R."/>
            <person name="Salzberg S.L."/>
            <person name="Venter J.C."/>
            <person name="Fraser C.M."/>
            <person name="Hoffman S.L."/>
            <person name="Gardner M.J."/>
            <person name="Carucci D.J."/>
        </authorList>
    </citation>
    <scope>NUCLEOTIDE SEQUENCE [LARGE SCALE GENOMIC DNA]</scope>
    <source>
        <strain evidence="1 2">17XNL</strain>
    </source>
</reference>
<comment type="caution">
    <text evidence="1">The sequence shown here is derived from an EMBL/GenBank/DDBJ whole genome shotgun (WGS) entry which is preliminary data.</text>
</comment>
<evidence type="ECO:0000313" key="2">
    <source>
        <dbReference type="Proteomes" id="UP000008553"/>
    </source>
</evidence>
<name>Q7RI07_PLAYO</name>
<keyword evidence="2" id="KW-1185">Reference proteome</keyword>
<dbReference type="PaxDb" id="73239-Q7RI07"/>
<organism evidence="1 2">
    <name type="scientific">Plasmodium yoelii yoelii</name>
    <dbReference type="NCBI Taxonomy" id="73239"/>
    <lineage>
        <taxon>Eukaryota</taxon>
        <taxon>Sar</taxon>
        <taxon>Alveolata</taxon>
        <taxon>Apicomplexa</taxon>
        <taxon>Aconoidasida</taxon>
        <taxon>Haemosporida</taxon>
        <taxon>Plasmodiidae</taxon>
        <taxon>Plasmodium</taxon>
        <taxon>Plasmodium (Vinckeia)</taxon>
    </lineage>
</organism>
<gene>
    <name evidence="1" type="ORF">PY03824</name>
</gene>
<dbReference type="AlphaFoldDB" id="Q7RI07"/>
<dbReference type="InParanoid" id="Q7RI07"/>
<dbReference type="Proteomes" id="UP000008553">
    <property type="component" value="Unassembled WGS sequence"/>
</dbReference>
<protein>
    <submittedName>
        <fullName evidence="1">Uncharacterized protein</fullName>
    </submittedName>
</protein>
<evidence type="ECO:0000313" key="1">
    <source>
        <dbReference type="EMBL" id="EAA15595.1"/>
    </source>
</evidence>
<feature type="non-terminal residue" evidence="1">
    <location>
        <position position="1"/>
    </location>
</feature>
<dbReference type="EMBL" id="AABL01001128">
    <property type="protein sequence ID" value="EAA15595.1"/>
    <property type="molecule type" value="Genomic_DNA"/>
</dbReference>
<accession>Q7RI07</accession>
<sequence>KYKKCIKKIGPWLIENFNIYKQCLSNLFKKKKKKKKKIK</sequence>
<proteinExistence type="predicted"/>